<keyword evidence="4" id="KW-1185">Reference proteome</keyword>
<dbReference type="PANTHER" id="PTHR46797:SF1">
    <property type="entry name" value="METHYLPHOSPHONATE SYNTHASE"/>
    <property type="match status" value="1"/>
</dbReference>
<dbReference type="SUPFAM" id="SSF47413">
    <property type="entry name" value="lambda repressor-like DNA-binding domains"/>
    <property type="match status" value="1"/>
</dbReference>
<dbReference type="InterPro" id="IPR050807">
    <property type="entry name" value="TransReg_Diox_bact_type"/>
</dbReference>
<evidence type="ECO:0000256" key="1">
    <source>
        <dbReference type="ARBA" id="ARBA00023125"/>
    </source>
</evidence>
<keyword evidence="1" id="KW-0238">DNA-binding</keyword>
<feature type="domain" description="HTH cro/C1-type" evidence="2">
    <location>
        <begin position="10"/>
        <end position="64"/>
    </location>
</feature>
<sequence>MDNLIAGKLIKEYRKEKNFKLIEFAKKINMAQSSLSRIENGTQELSISVLTNICDGLNISLSEFFLKLEGKKEFLDITVESSKTSPVEINGDLDSLLYSAISSLTPDQKRGLYILLFPFIK</sequence>
<dbReference type="Proteomes" id="UP001597109">
    <property type="component" value="Unassembled WGS sequence"/>
</dbReference>
<accession>A0ABW3LIE3</accession>
<dbReference type="Gene3D" id="1.10.260.40">
    <property type="entry name" value="lambda repressor-like DNA-binding domains"/>
    <property type="match status" value="1"/>
</dbReference>
<organism evidence="3 4">
    <name type="scientific">Metaplanococcus flavidus</name>
    <dbReference type="NCBI Taxonomy" id="569883"/>
    <lineage>
        <taxon>Bacteria</taxon>
        <taxon>Bacillati</taxon>
        <taxon>Bacillota</taxon>
        <taxon>Bacilli</taxon>
        <taxon>Bacillales</taxon>
        <taxon>Caryophanaceae</taxon>
        <taxon>Metaplanococcus</taxon>
    </lineage>
</organism>
<dbReference type="PANTHER" id="PTHR46797">
    <property type="entry name" value="HTH-TYPE TRANSCRIPTIONAL REGULATOR"/>
    <property type="match status" value="1"/>
</dbReference>
<evidence type="ECO:0000313" key="3">
    <source>
        <dbReference type="EMBL" id="MFD1032927.1"/>
    </source>
</evidence>
<gene>
    <name evidence="3" type="ORF">ACFQ1X_15975</name>
</gene>
<comment type="caution">
    <text evidence="3">The sequence shown here is derived from an EMBL/GenBank/DDBJ whole genome shotgun (WGS) entry which is preliminary data.</text>
</comment>
<reference evidence="4" key="1">
    <citation type="journal article" date="2019" name="Int. J. Syst. Evol. Microbiol.">
        <title>The Global Catalogue of Microorganisms (GCM) 10K type strain sequencing project: providing services to taxonomists for standard genome sequencing and annotation.</title>
        <authorList>
            <consortium name="The Broad Institute Genomics Platform"/>
            <consortium name="The Broad Institute Genome Sequencing Center for Infectious Disease"/>
            <person name="Wu L."/>
            <person name="Ma J."/>
        </authorList>
    </citation>
    <scope>NUCLEOTIDE SEQUENCE [LARGE SCALE GENOMIC DNA]</scope>
    <source>
        <strain evidence="4">CCUG 56756</strain>
    </source>
</reference>
<dbReference type="InterPro" id="IPR001387">
    <property type="entry name" value="Cro/C1-type_HTH"/>
</dbReference>
<dbReference type="SMART" id="SM00530">
    <property type="entry name" value="HTH_XRE"/>
    <property type="match status" value="1"/>
</dbReference>
<dbReference type="RefSeq" id="WP_144841552.1">
    <property type="nucleotide sequence ID" value="NZ_JBHTKI010000049.1"/>
</dbReference>
<dbReference type="PROSITE" id="PS50943">
    <property type="entry name" value="HTH_CROC1"/>
    <property type="match status" value="1"/>
</dbReference>
<proteinExistence type="predicted"/>
<evidence type="ECO:0000313" key="4">
    <source>
        <dbReference type="Proteomes" id="UP001597109"/>
    </source>
</evidence>
<dbReference type="EMBL" id="JBHTKI010000049">
    <property type="protein sequence ID" value="MFD1032927.1"/>
    <property type="molecule type" value="Genomic_DNA"/>
</dbReference>
<evidence type="ECO:0000259" key="2">
    <source>
        <dbReference type="PROSITE" id="PS50943"/>
    </source>
</evidence>
<dbReference type="Pfam" id="PF01381">
    <property type="entry name" value="HTH_3"/>
    <property type="match status" value="1"/>
</dbReference>
<name>A0ABW3LIE3_9BACL</name>
<dbReference type="InterPro" id="IPR010982">
    <property type="entry name" value="Lambda_DNA-bd_dom_sf"/>
</dbReference>
<protein>
    <submittedName>
        <fullName evidence="3">Helix-turn-helix domain-containing protein</fullName>
    </submittedName>
</protein>
<dbReference type="CDD" id="cd00093">
    <property type="entry name" value="HTH_XRE"/>
    <property type="match status" value="1"/>
</dbReference>